<gene>
    <name evidence="20" type="primary">cdsA</name>
    <name evidence="20" type="ORF">CSUB8521_1746</name>
</gene>
<protein>
    <recommendedName>
        <fullName evidence="7 18">Phosphatidate cytidylyltransferase</fullName>
        <ecNumber evidence="6 18">2.7.7.41</ecNumber>
    </recommendedName>
</protein>
<comment type="subcellular location">
    <subcellularLocation>
        <location evidence="2">Cell membrane</location>
        <topology evidence="2">Multi-pass membrane protein</topology>
    </subcellularLocation>
</comment>
<evidence type="ECO:0000256" key="7">
    <source>
        <dbReference type="ARBA" id="ARBA00019373"/>
    </source>
</evidence>
<keyword evidence="9" id="KW-0444">Lipid biosynthesis</keyword>
<evidence type="ECO:0000256" key="9">
    <source>
        <dbReference type="ARBA" id="ARBA00022516"/>
    </source>
</evidence>
<dbReference type="EC" id="2.7.7.41" evidence="6 18"/>
<comment type="pathway">
    <text evidence="4">Lipid metabolism.</text>
</comment>
<keyword evidence="11 18" id="KW-0812">Transmembrane</keyword>
<keyword evidence="10 18" id="KW-0808">Transferase</keyword>
<dbReference type="KEGG" id="csm:CSUB8521_1746"/>
<comment type="catalytic activity">
    <reaction evidence="1 18">
        <text>a 1,2-diacyl-sn-glycero-3-phosphate + CTP + H(+) = a CDP-1,2-diacyl-sn-glycerol + diphosphate</text>
        <dbReference type="Rhea" id="RHEA:16229"/>
        <dbReference type="ChEBI" id="CHEBI:15378"/>
        <dbReference type="ChEBI" id="CHEBI:33019"/>
        <dbReference type="ChEBI" id="CHEBI:37563"/>
        <dbReference type="ChEBI" id="CHEBI:58332"/>
        <dbReference type="ChEBI" id="CHEBI:58608"/>
        <dbReference type="EC" id="2.7.7.41"/>
    </reaction>
</comment>
<dbReference type="RefSeq" id="WP_039664697.1">
    <property type="nucleotide sequence ID" value="NZ_CP007772.1"/>
</dbReference>
<comment type="pathway">
    <text evidence="3 18">Phospholipid metabolism; CDP-diacylglycerol biosynthesis; CDP-diacylglycerol from sn-glycerol 3-phosphate: step 3/3.</text>
</comment>
<name>A0A0A8HC60_9BACT</name>
<dbReference type="PROSITE" id="PS01315">
    <property type="entry name" value="CDS"/>
    <property type="match status" value="1"/>
</dbReference>
<feature type="transmembrane region" description="Helical" evidence="19">
    <location>
        <begin position="160"/>
        <end position="179"/>
    </location>
</feature>
<evidence type="ECO:0000256" key="18">
    <source>
        <dbReference type="RuleBase" id="RU003938"/>
    </source>
</evidence>
<dbReference type="Proteomes" id="UP000031135">
    <property type="component" value="Chromosome"/>
</dbReference>
<evidence type="ECO:0000256" key="8">
    <source>
        <dbReference type="ARBA" id="ARBA00022475"/>
    </source>
</evidence>
<accession>A0A0A8HC60</accession>
<keyword evidence="13 19" id="KW-1133">Transmembrane helix</keyword>
<dbReference type="InterPro" id="IPR000374">
    <property type="entry name" value="PC_trans"/>
</dbReference>
<feature type="transmembrane region" description="Helical" evidence="19">
    <location>
        <begin position="7"/>
        <end position="40"/>
    </location>
</feature>
<comment type="similarity">
    <text evidence="5 18">Belongs to the CDS family.</text>
</comment>
<keyword evidence="12 18" id="KW-0548">Nucleotidyltransferase</keyword>
<dbReference type="GO" id="GO:0005886">
    <property type="term" value="C:plasma membrane"/>
    <property type="evidence" value="ECO:0007669"/>
    <property type="project" value="UniProtKB-SubCell"/>
</dbReference>
<evidence type="ECO:0000256" key="10">
    <source>
        <dbReference type="ARBA" id="ARBA00022679"/>
    </source>
</evidence>
<evidence type="ECO:0000256" key="2">
    <source>
        <dbReference type="ARBA" id="ARBA00004651"/>
    </source>
</evidence>
<dbReference type="HOGENOM" id="CLU_037294_1_0_7"/>
<evidence type="ECO:0000256" key="14">
    <source>
        <dbReference type="ARBA" id="ARBA00023098"/>
    </source>
</evidence>
<evidence type="ECO:0000256" key="13">
    <source>
        <dbReference type="ARBA" id="ARBA00022989"/>
    </source>
</evidence>
<dbReference type="UniPathway" id="UPA00557">
    <property type="reaction ID" value="UER00614"/>
</dbReference>
<keyword evidence="15 19" id="KW-0472">Membrane</keyword>
<evidence type="ECO:0000256" key="11">
    <source>
        <dbReference type="ARBA" id="ARBA00022692"/>
    </source>
</evidence>
<evidence type="ECO:0000256" key="16">
    <source>
        <dbReference type="ARBA" id="ARBA00023209"/>
    </source>
</evidence>
<keyword evidence="14" id="KW-0443">Lipid metabolism</keyword>
<dbReference type="PANTHER" id="PTHR46382">
    <property type="entry name" value="PHOSPHATIDATE CYTIDYLYLTRANSFERASE"/>
    <property type="match status" value="1"/>
</dbReference>
<dbReference type="Pfam" id="PF01148">
    <property type="entry name" value="CTP_transf_1"/>
    <property type="match status" value="1"/>
</dbReference>
<evidence type="ECO:0000256" key="17">
    <source>
        <dbReference type="ARBA" id="ARBA00023264"/>
    </source>
</evidence>
<evidence type="ECO:0000256" key="3">
    <source>
        <dbReference type="ARBA" id="ARBA00005119"/>
    </source>
</evidence>
<evidence type="ECO:0000256" key="1">
    <source>
        <dbReference type="ARBA" id="ARBA00001698"/>
    </source>
</evidence>
<evidence type="ECO:0000256" key="4">
    <source>
        <dbReference type="ARBA" id="ARBA00005189"/>
    </source>
</evidence>
<evidence type="ECO:0000256" key="6">
    <source>
        <dbReference type="ARBA" id="ARBA00012487"/>
    </source>
</evidence>
<organism evidence="20 21">
    <name type="scientific">Campylobacter subantarcticus LMG 24374</name>
    <dbReference type="NCBI Taxonomy" id="1388751"/>
    <lineage>
        <taxon>Bacteria</taxon>
        <taxon>Pseudomonadati</taxon>
        <taxon>Campylobacterota</taxon>
        <taxon>Epsilonproteobacteria</taxon>
        <taxon>Campylobacterales</taxon>
        <taxon>Campylobacteraceae</taxon>
        <taxon>Campylobacter</taxon>
    </lineage>
</organism>
<keyword evidence="17" id="KW-1208">Phospholipid metabolism</keyword>
<evidence type="ECO:0000313" key="20">
    <source>
        <dbReference type="EMBL" id="AJC91547.1"/>
    </source>
</evidence>
<keyword evidence="16" id="KW-0594">Phospholipid biosynthesis</keyword>
<evidence type="ECO:0000256" key="5">
    <source>
        <dbReference type="ARBA" id="ARBA00010185"/>
    </source>
</evidence>
<dbReference type="PANTHER" id="PTHR46382:SF1">
    <property type="entry name" value="PHOSPHATIDATE CYTIDYLYLTRANSFERASE"/>
    <property type="match status" value="1"/>
</dbReference>
<evidence type="ECO:0000313" key="21">
    <source>
        <dbReference type="Proteomes" id="UP000031135"/>
    </source>
</evidence>
<evidence type="ECO:0000256" key="12">
    <source>
        <dbReference type="ARBA" id="ARBA00022695"/>
    </source>
</evidence>
<feature type="transmembrane region" description="Helical" evidence="19">
    <location>
        <begin position="120"/>
        <end position="139"/>
    </location>
</feature>
<dbReference type="GO" id="GO:0004605">
    <property type="term" value="F:phosphatidate cytidylyltransferase activity"/>
    <property type="evidence" value="ECO:0007669"/>
    <property type="project" value="UniProtKB-EC"/>
</dbReference>
<evidence type="ECO:0000256" key="19">
    <source>
        <dbReference type="SAM" id="Phobius"/>
    </source>
</evidence>
<dbReference type="EMBL" id="CP007772">
    <property type="protein sequence ID" value="AJC91547.1"/>
    <property type="molecule type" value="Genomic_DNA"/>
</dbReference>
<feature type="transmembrane region" description="Helical" evidence="19">
    <location>
        <begin position="52"/>
        <end position="85"/>
    </location>
</feature>
<sequence>MFSKTRIFSAIVMIVVIAVVALVDNFLINFAIFGVLLFLAFNEAKAMFKSKYASVFVALCIFTIGAFLDKPFFVGLMASILILGYLVYKKSENLNELMPYIYPTLPILMLYQVLSYEGMFVLFWLIVIVVACDSGAYFIGKLIGERAFSPTSPNKTLEGVVGGIVCAGILGTIIGSFEFSLIKSIYITLIVAIFAVIGDLLESYFKRQAGIKDSGNLIPGHGGVLDRIDAVIIAAFAMAILV</sequence>
<dbReference type="OrthoDB" id="9799199at2"/>
<dbReference type="GO" id="GO:0016024">
    <property type="term" value="P:CDP-diacylglycerol biosynthetic process"/>
    <property type="evidence" value="ECO:0007669"/>
    <property type="project" value="UniProtKB-UniPathway"/>
</dbReference>
<evidence type="ECO:0000256" key="15">
    <source>
        <dbReference type="ARBA" id="ARBA00023136"/>
    </source>
</evidence>
<reference evidence="20 21" key="1">
    <citation type="journal article" date="2014" name="Genome Biol. Evol.">
        <title>Comparative Genomics of the Campylobacter lari Group.</title>
        <authorList>
            <person name="Miller W.G."/>
            <person name="Yee E."/>
            <person name="Chapman M.H."/>
            <person name="Smith T.P."/>
            <person name="Bono J.L."/>
            <person name="Huynh S."/>
            <person name="Parker C.T."/>
            <person name="Vandamme P."/>
            <person name="Luong K."/>
            <person name="Korlach J."/>
        </authorList>
    </citation>
    <scope>NUCLEOTIDE SEQUENCE [LARGE SCALE GENOMIC DNA]</scope>
    <source>
        <strain evidence="20 21">LMG 24374</strain>
    </source>
</reference>
<keyword evidence="8" id="KW-1003">Cell membrane</keyword>
<feature type="transmembrane region" description="Helical" evidence="19">
    <location>
        <begin position="185"/>
        <end position="205"/>
    </location>
</feature>
<proteinExistence type="inferred from homology"/>
<dbReference type="AlphaFoldDB" id="A0A0A8HC60"/>